<evidence type="ECO:0000313" key="3">
    <source>
        <dbReference type="Proteomes" id="UP000290848"/>
    </source>
</evidence>
<keyword evidence="1" id="KW-0732">Signal</keyword>
<accession>A0A4V1KHH8</accession>
<reference evidence="2 3" key="1">
    <citation type="submission" date="2018-12" db="EMBL/GenBank/DDBJ databases">
        <title>The Draft Genome Sequence of the Soil Bacterium Pedobacter tournemirensis R1.</title>
        <authorList>
            <person name="He J."/>
        </authorList>
    </citation>
    <scope>NUCLEOTIDE SEQUENCE [LARGE SCALE GENOMIC DNA]</scope>
    <source>
        <strain evidence="2 3">R1</strain>
    </source>
</reference>
<sequence length="173" mass="18505">MKRIVTALLFAAASYSTMAQTDSNAPYPVRPRLNADLEFSIPGGEYGKQFGYGFGGSGGLDIPVTKSLYATGAAGVMSFYQGGKETPVETRTYIPMKAGAKYYFSPVLYAQMELGTGLGIQQGAGTVFIMTPGAGASWRITGRSAINTGIRFESWTREGGNISQLTFKVGYQF</sequence>
<gene>
    <name evidence="2" type="ORF">EKH83_19950</name>
</gene>
<dbReference type="EMBL" id="RXOC01000019">
    <property type="protein sequence ID" value="RXF67242.1"/>
    <property type="molecule type" value="Genomic_DNA"/>
</dbReference>
<comment type="caution">
    <text evidence="2">The sequence shown here is derived from an EMBL/GenBank/DDBJ whole genome shotgun (WGS) entry which is preliminary data.</text>
</comment>
<dbReference type="Proteomes" id="UP000290848">
    <property type="component" value="Unassembled WGS sequence"/>
</dbReference>
<feature type="signal peptide" evidence="1">
    <location>
        <begin position="1"/>
        <end position="19"/>
    </location>
</feature>
<protein>
    <recommendedName>
        <fullName evidence="4">Outer membrane protein beta-barrel domain-containing protein</fullName>
    </recommendedName>
</protein>
<evidence type="ECO:0000256" key="1">
    <source>
        <dbReference type="SAM" id="SignalP"/>
    </source>
</evidence>
<name>A0A4V1KHH8_9SPHI</name>
<organism evidence="2 3">
    <name type="scientific">Arcticibacter tournemirensis</name>
    <dbReference type="NCBI Taxonomy" id="699437"/>
    <lineage>
        <taxon>Bacteria</taxon>
        <taxon>Pseudomonadati</taxon>
        <taxon>Bacteroidota</taxon>
        <taxon>Sphingobacteriia</taxon>
        <taxon>Sphingobacteriales</taxon>
        <taxon>Sphingobacteriaceae</taxon>
        <taxon>Arcticibacter</taxon>
    </lineage>
</organism>
<dbReference type="RefSeq" id="WP_128771232.1">
    <property type="nucleotide sequence ID" value="NZ_RXOC01000019.1"/>
</dbReference>
<feature type="chain" id="PRO_5020601641" description="Outer membrane protein beta-barrel domain-containing protein" evidence="1">
    <location>
        <begin position="20"/>
        <end position="173"/>
    </location>
</feature>
<proteinExistence type="predicted"/>
<dbReference type="AlphaFoldDB" id="A0A4V1KHH8"/>
<evidence type="ECO:0000313" key="2">
    <source>
        <dbReference type="EMBL" id="RXF67242.1"/>
    </source>
</evidence>
<evidence type="ECO:0008006" key="4">
    <source>
        <dbReference type="Google" id="ProtNLM"/>
    </source>
</evidence>